<protein>
    <submittedName>
        <fullName evidence="2">Uncharacterized protein</fullName>
    </submittedName>
</protein>
<evidence type="ECO:0000313" key="2">
    <source>
        <dbReference type="EMBL" id="KAH3831966.1"/>
    </source>
</evidence>
<accession>A0A9D4K1P7</accession>
<reference evidence="2" key="1">
    <citation type="journal article" date="2019" name="bioRxiv">
        <title>The Genome of the Zebra Mussel, Dreissena polymorpha: A Resource for Invasive Species Research.</title>
        <authorList>
            <person name="McCartney M.A."/>
            <person name="Auch B."/>
            <person name="Kono T."/>
            <person name="Mallez S."/>
            <person name="Zhang Y."/>
            <person name="Obille A."/>
            <person name="Becker A."/>
            <person name="Abrahante J.E."/>
            <person name="Garbe J."/>
            <person name="Badalamenti J.P."/>
            <person name="Herman A."/>
            <person name="Mangelson H."/>
            <person name="Liachko I."/>
            <person name="Sullivan S."/>
            <person name="Sone E.D."/>
            <person name="Koren S."/>
            <person name="Silverstein K.A.T."/>
            <person name="Beckman K.B."/>
            <person name="Gohl D.M."/>
        </authorList>
    </citation>
    <scope>NUCLEOTIDE SEQUENCE</scope>
    <source>
        <strain evidence="2">Duluth1</strain>
        <tissue evidence="2">Whole animal</tissue>
    </source>
</reference>
<keyword evidence="3" id="KW-1185">Reference proteome</keyword>
<dbReference type="AlphaFoldDB" id="A0A9D4K1P7"/>
<evidence type="ECO:0000313" key="3">
    <source>
        <dbReference type="Proteomes" id="UP000828390"/>
    </source>
</evidence>
<comment type="caution">
    <text evidence="2">The sequence shown here is derived from an EMBL/GenBank/DDBJ whole genome shotgun (WGS) entry which is preliminary data.</text>
</comment>
<dbReference type="EMBL" id="JAIWYP010000004">
    <property type="protein sequence ID" value="KAH3831966.1"/>
    <property type="molecule type" value="Genomic_DNA"/>
</dbReference>
<dbReference type="Proteomes" id="UP000828390">
    <property type="component" value="Unassembled WGS sequence"/>
</dbReference>
<gene>
    <name evidence="2" type="ORF">DPMN_105239</name>
</gene>
<proteinExistence type="predicted"/>
<reference evidence="2" key="2">
    <citation type="submission" date="2020-11" db="EMBL/GenBank/DDBJ databases">
        <authorList>
            <person name="McCartney M.A."/>
            <person name="Auch B."/>
            <person name="Kono T."/>
            <person name="Mallez S."/>
            <person name="Becker A."/>
            <person name="Gohl D.M."/>
            <person name="Silverstein K.A.T."/>
            <person name="Koren S."/>
            <person name="Bechman K.B."/>
            <person name="Herman A."/>
            <person name="Abrahante J.E."/>
            <person name="Garbe J."/>
        </authorList>
    </citation>
    <scope>NUCLEOTIDE SEQUENCE</scope>
    <source>
        <strain evidence="2">Duluth1</strain>
        <tissue evidence="2">Whole animal</tissue>
    </source>
</reference>
<name>A0A9D4K1P7_DREPO</name>
<sequence length="90" mass="9894">MALVFHTQQQMLERTNMVADNSASPSKEGRARCSRPTHLTTNPSQSNVLEEVDSFTYLGSILDNQGGTDANARTGSGKARTAFHLQKNIW</sequence>
<organism evidence="2 3">
    <name type="scientific">Dreissena polymorpha</name>
    <name type="common">Zebra mussel</name>
    <name type="synonym">Mytilus polymorpha</name>
    <dbReference type="NCBI Taxonomy" id="45954"/>
    <lineage>
        <taxon>Eukaryota</taxon>
        <taxon>Metazoa</taxon>
        <taxon>Spiralia</taxon>
        <taxon>Lophotrochozoa</taxon>
        <taxon>Mollusca</taxon>
        <taxon>Bivalvia</taxon>
        <taxon>Autobranchia</taxon>
        <taxon>Heteroconchia</taxon>
        <taxon>Euheterodonta</taxon>
        <taxon>Imparidentia</taxon>
        <taxon>Neoheterodontei</taxon>
        <taxon>Myida</taxon>
        <taxon>Dreissenoidea</taxon>
        <taxon>Dreissenidae</taxon>
        <taxon>Dreissena</taxon>
    </lineage>
</organism>
<evidence type="ECO:0000256" key="1">
    <source>
        <dbReference type="SAM" id="MobiDB-lite"/>
    </source>
</evidence>
<feature type="region of interest" description="Disordered" evidence="1">
    <location>
        <begin position="18"/>
        <end position="44"/>
    </location>
</feature>